<proteinExistence type="predicted"/>
<evidence type="ECO:0000313" key="5">
    <source>
        <dbReference type="Proteomes" id="UP000070412"/>
    </source>
</evidence>
<dbReference type="AlphaFoldDB" id="A0A834R980"/>
<dbReference type="GO" id="GO:0005739">
    <property type="term" value="C:mitochondrion"/>
    <property type="evidence" value="ECO:0007669"/>
    <property type="project" value="TreeGrafter"/>
</dbReference>
<dbReference type="EnsemblMetazoa" id="SSS_740s_mrna">
    <property type="protein sequence ID" value="KAF7491151.1"/>
    <property type="gene ID" value="SSS_740"/>
</dbReference>
<name>A0A834R980_SARSC</name>
<evidence type="ECO:0000259" key="2">
    <source>
        <dbReference type="Pfam" id="PF00144"/>
    </source>
</evidence>
<feature type="signal peptide" evidence="1">
    <location>
        <begin position="1"/>
        <end position="24"/>
    </location>
</feature>
<evidence type="ECO:0000313" key="4">
    <source>
        <dbReference type="EnsemblMetazoa" id="KAF7491151.1"/>
    </source>
</evidence>
<dbReference type="InterPro" id="IPR001466">
    <property type="entry name" value="Beta-lactam-related"/>
</dbReference>
<reference evidence="5" key="1">
    <citation type="journal article" date="2020" name="PLoS Negl. Trop. Dis.">
        <title>High-quality nuclear genome for Sarcoptes scabiei-A critical resource for a neglected parasite.</title>
        <authorList>
            <person name="Korhonen P.K."/>
            <person name="Gasser R.B."/>
            <person name="Ma G."/>
            <person name="Wang T."/>
            <person name="Stroehlein A.J."/>
            <person name="Young N.D."/>
            <person name="Ang C.S."/>
            <person name="Fernando D.D."/>
            <person name="Lu H.C."/>
            <person name="Taylor S."/>
            <person name="Reynolds S.L."/>
            <person name="Mofiz E."/>
            <person name="Najaraj S.H."/>
            <person name="Gowda H."/>
            <person name="Madugundu A."/>
            <person name="Renuse S."/>
            <person name="Holt D."/>
            <person name="Pandey A."/>
            <person name="Papenfuss A.T."/>
            <person name="Fischer K."/>
        </authorList>
    </citation>
    <scope>NUCLEOTIDE SEQUENCE [LARGE SCALE GENOMIC DNA]</scope>
</reference>
<evidence type="ECO:0000256" key="1">
    <source>
        <dbReference type="SAM" id="SignalP"/>
    </source>
</evidence>
<accession>A0A834R980</accession>
<dbReference type="GO" id="GO:0008233">
    <property type="term" value="F:peptidase activity"/>
    <property type="evidence" value="ECO:0007669"/>
    <property type="project" value="TreeGrafter"/>
</dbReference>
<gene>
    <name evidence="3" type="primary">SSS_740g</name>
    <name evidence="3" type="ORF">SSS_740</name>
</gene>
<dbReference type="GO" id="GO:0019216">
    <property type="term" value="P:regulation of lipid metabolic process"/>
    <property type="evidence" value="ECO:0007669"/>
    <property type="project" value="TreeGrafter"/>
</dbReference>
<dbReference type="SUPFAM" id="SSF56601">
    <property type="entry name" value="beta-lactamase/transpeptidase-like"/>
    <property type="match status" value="1"/>
</dbReference>
<reference evidence="4" key="3">
    <citation type="submission" date="2022-06" db="UniProtKB">
        <authorList>
            <consortium name="EnsemblMetazoa"/>
        </authorList>
    </citation>
    <scope>IDENTIFICATION</scope>
</reference>
<protein>
    <submittedName>
        <fullName evidence="3">Serine beta-lactamase-like protein LACTB, mitochondrial</fullName>
    </submittedName>
</protein>
<dbReference type="InterPro" id="IPR052794">
    <property type="entry name" value="Mito_Ser_Protease_LACTB"/>
</dbReference>
<dbReference type="GO" id="GO:0006508">
    <property type="term" value="P:proteolysis"/>
    <property type="evidence" value="ECO:0007669"/>
    <property type="project" value="TreeGrafter"/>
</dbReference>
<reference evidence="3" key="2">
    <citation type="submission" date="2020-01" db="EMBL/GenBank/DDBJ databases">
        <authorList>
            <person name="Korhonen P.K.K."/>
            <person name="Guangxu M.G."/>
            <person name="Wang T.W."/>
            <person name="Stroehlein A.J.S."/>
            <person name="Young N.D."/>
            <person name="Ang C.-S.A."/>
            <person name="Fernando D.W.F."/>
            <person name="Lu H.L."/>
            <person name="Taylor S.T."/>
            <person name="Ehtesham M.E.M."/>
            <person name="Najaraj S.H.N."/>
            <person name="Harsha G.H.G."/>
            <person name="Madugundu A.M."/>
            <person name="Renuse S.R."/>
            <person name="Holt D.H."/>
            <person name="Pandey A.P."/>
            <person name="Papenfuss A.P."/>
            <person name="Gasser R.B.G."/>
            <person name="Fischer K.F."/>
        </authorList>
    </citation>
    <scope>NUCLEOTIDE SEQUENCE</scope>
    <source>
        <strain evidence="3">SSS_KF_BRIS2020</strain>
    </source>
</reference>
<organism evidence="3">
    <name type="scientific">Sarcoptes scabiei</name>
    <name type="common">Itch mite</name>
    <name type="synonym">Acarus scabiei</name>
    <dbReference type="NCBI Taxonomy" id="52283"/>
    <lineage>
        <taxon>Eukaryota</taxon>
        <taxon>Metazoa</taxon>
        <taxon>Ecdysozoa</taxon>
        <taxon>Arthropoda</taxon>
        <taxon>Chelicerata</taxon>
        <taxon>Arachnida</taxon>
        <taxon>Acari</taxon>
        <taxon>Acariformes</taxon>
        <taxon>Sarcoptiformes</taxon>
        <taxon>Astigmata</taxon>
        <taxon>Psoroptidia</taxon>
        <taxon>Sarcoptoidea</taxon>
        <taxon>Sarcoptidae</taxon>
        <taxon>Sarcoptinae</taxon>
        <taxon>Sarcoptes</taxon>
    </lineage>
</organism>
<dbReference type="InterPro" id="IPR012338">
    <property type="entry name" value="Beta-lactam/transpept-like"/>
</dbReference>
<feature type="chain" id="PRO_5038259253" evidence="1">
    <location>
        <begin position="25"/>
        <end position="437"/>
    </location>
</feature>
<dbReference type="EMBL" id="WVUK01000060">
    <property type="protein sequence ID" value="KAF7491151.1"/>
    <property type="molecule type" value="Genomic_DNA"/>
</dbReference>
<feature type="domain" description="Beta-lactamase-related" evidence="2">
    <location>
        <begin position="67"/>
        <end position="411"/>
    </location>
</feature>
<dbReference type="Pfam" id="PF00144">
    <property type="entry name" value="Beta-lactamase"/>
    <property type="match status" value="1"/>
</dbReference>
<dbReference type="Proteomes" id="UP000070412">
    <property type="component" value="Unassembled WGS sequence"/>
</dbReference>
<sequence>MNRAIKALGLISVGSLMTIGIVQQSPKRWAEELKSIKNSNPKKSDDKYRQAITESCKKLLQWKTIQMIPGLIVGVSIRGQNVWLMAEGLADVENDVPCNEKTVMRIGSISKSITASLLAKMVEEKKIDLDKSVYEYLDENQFPRKKWDDKPVDITLRQLSAHLGGIRHYKKVKNDENGDEFESSEYYFNHHYPSAINSLEIFKDDPLVAEPGTKFVYTTFGYTLLSAIMESQMKTKNFGKELIKYIREDLGLNSTHLDENDKIILNRSRFYRSSNKKGELINVPAVDNSYKWAGGGLLSNVPDLLKFGNMMLYSFKGQDGRGRLGYLSSKIVDEMWTPMPNSSVVKDKTNGYGENSDRIHRNSKSLTAFTSEQIFENLASHSGGSVGASSMLLIEPNNEIVIALIVNKQEAKGISRIATEIAQIFAKNSNFVKDSSS</sequence>
<dbReference type="PANTHER" id="PTHR46520">
    <property type="entry name" value="SERINE BETA-LACTAMASE-LIKE PROTEIN LACTB, MITOCHONDRIAL"/>
    <property type="match status" value="1"/>
</dbReference>
<keyword evidence="1" id="KW-0732">Signal</keyword>
<keyword evidence="5" id="KW-1185">Reference proteome</keyword>
<dbReference type="OrthoDB" id="5946976at2759"/>
<dbReference type="Gene3D" id="3.40.710.10">
    <property type="entry name" value="DD-peptidase/beta-lactamase superfamily"/>
    <property type="match status" value="1"/>
</dbReference>
<evidence type="ECO:0000313" key="3">
    <source>
        <dbReference type="EMBL" id="KAF7491151.1"/>
    </source>
</evidence>
<dbReference type="PANTHER" id="PTHR46520:SF1">
    <property type="entry name" value="SERINE BETA-LACTAMASE-LIKE PROTEIN LACTB, MITOCHONDRIAL"/>
    <property type="match status" value="1"/>
</dbReference>